<dbReference type="InterPro" id="IPR011990">
    <property type="entry name" value="TPR-like_helical_dom_sf"/>
</dbReference>
<name>A0A7V7TWF4_9HYPH</name>
<comment type="caution">
    <text evidence="1">The sequence shown here is derived from an EMBL/GenBank/DDBJ whole genome shotgun (WGS) entry which is preliminary data.</text>
</comment>
<protein>
    <submittedName>
        <fullName evidence="1">Sel1 repeat family protein</fullName>
    </submittedName>
</protein>
<evidence type="ECO:0000313" key="2">
    <source>
        <dbReference type="Proteomes" id="UP000432089"/>
    </source>
</evidence>
<dbReference type="Proteomes" id="UP000432089">
    <property type="component" value="Unassembled WGS sequence"/>
</dbReference>
<keyword evidence="2" id="KW-1185">Reference proteome</keyword>
<dbReference type="AlphaFoldDB" id="A0A7V7TWF4"/>
<organism evidence="1 2">
    <name type="scientific">Plantimonas leprariae</name>
    <dbReference type="NCBI Taxonomy" id="2615207"/>
    <lineage>
        <taxon>Bacteria</taxon>
        <taxon>Pseudomonadati</taxon>
        <taxon>Pseudomonadota</taxon>
        <taxon>Alphaproteobacteria</taxon>
        <taxon>Hyphomicrobiales</taxon>
        <taxon>Aurantimonadaceae</taxon>
        <taxon>Plantimonas</taxon>
    </lineage>
</organism>
<proteinExistence type="predicted"/>
<sequence>MARFDFSEMTSGGIGAALADGASILFEMGMRAANGRDGAIDLVSAHMYFNLADREGDERAAFHRQDVAAQMSKPEIGRALRAARDWLAIH</sequence>
<accession>A0A7V7TWF4</accession>
<dbReference type="RefSeq" id="WP_150969609.1">
    <property type="nucleotide sequence ID" value="NZ_VZDO01000007.1"/>
</dbReference>
<evidence type="ECO:0000313" key="1">
    <source>
        <dbReference type="EMBL" id="KAB0679918.1"/>
    </source>
</evidence>
<dbReference type="Gene3D" id="1.25.40.10">
    <property type="entry name" value="Tetratricopeptide repeat domain"/>
    <property type="match status" value="1"/>
</dbReference>
<gene>
    <name evidence="1" type="ORF">F6X38_10095</name>
</gene>
<reference evidence="1 2" key="1">
    <citation type="submission" date="2019-09" db="EMBL/GenBank/DDBJ databases">
        <title>YIM 132180 draft genome.</title>
        <authorList>
            <person name="Zhang K."/>
        </authorList>
    </citation>
    <scope>NUCLEOTIDE SEQUENCE [LARGE SCALE GENOMIC DNA]</scope>
    <source>
        <strain evidence="1 2">YIM 132180</strain>
    </source>
</reference>
<dbReference type="EMBL" id="VZDO01000007">
    <property type="protein sequence ID" value="KAB0679918.1"/>
    <property type="molecule type" value="Genomic_DNA"/>
</dbReference>